<dbReference type="OrthoDB" id="477063at2759"/>
<dbReference type="EMBL" id="CAMXCT020004013">
    <property type="protein sequence ID" value="CAL1160690.1"/>
    <property type="molecule type" value="Genomic_DNA"/>
</dbReference>
<dbReference type="SUPFAM" id="SSF53335">
    <property type="entry name" value="S-adenosyl-L-methionine-dependent methyltransferases"/>
    <property type="match status" value="1"/>
</dbReference>
<organism evidence="1">
    <name type="scientific">Cladocopium goreaui</name>
    <dbReference type="NCBI Taxonomy" id="2562237"/>
    <lineage>
        <taxon>Eukaryota</taxon>
        <taxon>Sar</taxon>
        <taxon>Alveolata</taxon>
        <taxon>Dinophyceae</taxon>
        <taxon>Suessiales</taxon>
        <taxon>Symbiodiniaceae</taxon>
        <taxon>Cladocopium</taxon>
    </lineage>
</organism>
<reference evidence="1" key="1">
    <citation type="submission" date="2022-10" db="EMBL/GenBank/DDBJ databases">
        <authorList>
            <person name="Chen Y."/>
            <person name="Dougan E. K."/>
            <person name="Chan C."/>
            <person name="Rhodes N."/>
            <person name="Thang M."/>
        </authorList>
    </citation>
    <scope>NUCLEOTIDE SEQUENCE</scope>
</reference>
<keyword evidence="5" id="KW-1185">Reference proteome</keyword>
<dbReference type="EMBL" id="CAMXCT010004013">
    <property type="protein sequence ID" value="CAI4007315.1"/>
    <property type="molecule type" value="Genomic_DNA"/>
</dbReference>
<name>A0A9P1CN57_9DINO</name>
<evidence type="ECO:0000313" key="5">
    <source>
        <dbReference type="Proteomes" id="UP001152797"/>
    </source>
</evidence>
<evidence type="ECO:0000313" key="4">
    <source>
        <dbReference type="EMBL" id="CAL4781962.1"/>
    </source>
</evidence>
<proteinExistence type="predicted"/>
<reference evidence="3" key="2">
    <citation type="submission" date="2024-04" db="EMBL/GenBank/DDBJ databases">
        <authorList>
            <person name="Chen Y."/>
            <person name="Shah S."/>
            <person name="Dougan E. K."/>
            <person name="Thang M."/>
            <person name="Chan C."/>
        </authorList>
    </citation>
    <scope>NUCLEOTIDE SEQUENCE [LARGE SCALE GENOMIC DNA]</scope>
</reference>
<dbReference type="EMBL" id="CAMXCT010001979">
    <property type="protein sequence ID" value="CAI3994650.1"/>
    <property type="molecule type" value="Genomic_DNA"/>
</dbReference>
<gene>
    <name evidence="1" type="ORF">C1SCF055_LOCUS21284</name>
    <name evidence="2" type="ORF">C1SCF055_LOCUS32879</name>
</gene>
<evidence type="ECO:0000313" key="2">
    <source>
        <dbReference type="EMBL" id="CAI4007315.1"/>
    </source>
</evidence>
<evidence type="ECO:0000313" key="1">
    <source>
        <dbReference type="EMBL" id="CAI3994650.1"/>
    </source>
</evidence>
<dbReference type="Proteomes" id="UP001152797">
    <property type="component" value="Unassembled WGS sequence"/>
</dbReference>
<sequence length="376" mass="42071">MRRASQASLDPTACCFTDILDIWGDGPRAKCFLNSLGSYEEKLQSAWLLPCFDSAYCCQHNQFCCYTGSSERFRVQGPPCVDWSPAGSQQGIHGEQLPTMLASGAKTRVTGSQLVGLENVRQLPGHVVQDAFGPGFEFFDAILSPDQVGFEFMSRERAYFAGVFKEKATWSSDPGFVLQHALHHLQREATPKYGPSVLLCGSPDDIREDNFNLACHRAHLKGTTLSQRMKLPFDHLLNFNERERLKMYIWKFHNHNSDRNLCNFADLACHLGDDPRTGWTTWSATSHAMPTLRRSSGLIACPNSQRQFLLKELYCGMGFATWPFLAHTSKVPMFEVSRPGVWTYPQARQALGNAQHVACVGTFMACALVSSSPIWT</sequence>
<dbReference type="EMBL" id="CAMXCT030004013">
    <property type="protein sequence ID" value="CAL4794627.1"/>
    <property type="molecule type" value="Genomic_DNA"/>
</dbReference>
<dbReference type="AlphaFoldDB" id="A0A9P1CN57"/>
<dbReference type="EMBL" id="CAMXCT030001979">
    <property type="protein sequence ID" value="CAL4781962.1"/>
    <property type="molecule type" value="Genomic_DNA"/>
</dbReference>
<comment type="caution">
    <text evidence="1">The sequence shown here is derived from an EMBL/GenBank/DDBJ whole genome shotgun (WGS) entry which is preliminary data.</text>
</comment>
<dbReference type="InterPro" id="IPR029063">
    <property type="entry name" value="SAM-dependent_MTases_sf"/>
</dbReference>
<evidence type="ECO:0000313" key="3">
    <source>
        <dbReference type="EMBL" id="CAL1148025.1"/>
    </source>
</evidence>
<accession>A0A9P1CN57</accession>
<protein>
    <submittedName>
        <fullName evidence="4">TPR and ankyrin repeat-containing protein 1</fullName>
    </submittedName>
</protein>
<dbReference type="EMBL" id="CAMXCT020001979">
    <property type="protein sequence ID" value="CAL1148025.1"/>
    <property type="molecule type" value="Genomic_DNA"/>
</dbReference>